<accession>A0A7K0C3B8</accession>
<evidence type="ECO:0000313" key="2">
    <source>
        <dbReference type="Proteomes" id="UP000487268"/>
    </source>
</evidence>
<organism evidence="1 2">
    <name type="scientific">Actinomadura macrotermitis</name>
    <dbReference type="NCBI Taxonomy" id="2585200"/>
    <lineage>
        <taxon>Bacteria</taxon>
        <taxon>Bacillati</taxon>
        <taxon>Actinomycetota</taxon>
        <taxon>Actinomycetes</taxon>
        <taxon>Streptosporangiales</taxon>
        <taxon>Thermomonosporaceae</taxon>
        <taxon>Actinomadura</taxon>
    </lineage>
</organism>
<gene>
    <name evidence="1" type="ORF">ACRB68_60270</name>
</gene>
<dbReference type="Pfam" id="PF14435">
    <property type="entry name" value="SUKH-4"/>
    <property type="match status" value="1"/>
</dbReference>
<dbReference type="EMBL" id="WEGH01000004">
    <property type="protein sequence ID" value="MQY07925.1"/>
    <property type="molecule type" value="Genomic_DNA"/>
</dbReference>
<dbReference type="AlphaFoldDB" id="A0A7K0C3B8"/>
<name>A0A7K0C3B8_9ACTN</name>
<dbReference type="OrthoDB" id="3692931at2"/>
<sequence length="246" mass="26644">MSMTTIEDRLHEAFTAPLDEVVDAERRCAFPADPVGSWDLPADDRAALLRWGLPTDIALRPAPQPGREPLLVPNLAGPQERRLASPGQRLYDLGRWGGSGATPRIGAVAGDGRVLAVRDRPVTAADLPLPLRGIYRDLYRPAVAYLNASVARFVEVAWRWSAAAGPLRELTEPPVPGTRAELLERHGSAERAAAVMSAWEDAADAHLERARDCERRALAGVRAVDPTIGPGGAESLWLEAVYDRPC</sequence>
<evidence type="ECO:0000313" key="1">
    <source>
        <dbReference type="EMBL" id="MQY07925.1"/>
    </source>
</evidence>
<keyword evidence="2" id="KW-1185">Reference proteome</keyword>
<reference evidence="1 2" key="1">
    <citation type="submission" date="2019-10" db="EMBL/GenBank/DDBJ databases">
        <title>Actinomadura rubteroloni sp. nov. and Actinomadura macrotermitis sp. nov., isolated from the gut of fungus growing-termite Macrotermes natalensis.</title>
        <authorList>
            <person name="Benndorf R."/>
            <person name="Martin K."/>
            <person name="Kuefner M."/>
            <person name="De Beer W."/>
            <person name="Kaster A.-K."/>
            <person name="Vollmers J."/>
            <person name="Poulsen M."/>
            <person name="Beemelmanns C."/>
        </authorList>
    </citation>
    <scope>NUCLEOTIDE SEQUENCE [LARGE SCALE GENOMIC DNA]</scope>
    <source>
        <strain evidence="1 2">RB68</strain>
    </source>
</reference>
<dbReference type="Proteomes" id="UP000487268">
    <property type="component" value="Unassembled WGS sequence"/>
</dbReference>
<proteinExistence type="predicted"/>
<protein>
    <submittedName>
        <fullName evidence="1">Uncharacterized protein</fullName>
    </submittedName>
</protein>
<comment type="caution">
    <text evidence="1">The sequence shown here is derived from an EMBL/GenBank/DDBJ whole genome shotgun (WGS) entry which is preliminary data.</text>
</comment>
<dbReference type="InterPro" id="IPR025851">
    <property type="entry name" value="SUKH-4"/>
</dbReference>